<dbReference type="AlphaFoldDB" id="A0A3M8CGY8"/>
<evidence type="ECO:0000256" key="1">
    <source>
        <dbReference type="SAM" id="SignalP"/>
    </source>
</evidence>
<proteinExistence type="predicted"/>
<evidence type="ECO:0000313" key="2">
    <source>
        <dbReference type="EMBL" id="RNB75036.1"/>
    </source>
</evidence>
<protein>
    <recommendedName>
        <fullName evidence="4">YtkA-like domain-containing protein</fullName>
    </recommendedName>
</protein>
<comment type="caution">
    <text evidence="2">The sequence shown here is derived from an EMBL/GenBank/DDBJ whole genome shotgun (WGS) entry which is preliminary data.</text>
</comment>
<sequence length="143" mass="16170">MKAKRFLFRLLLLIAFAACVETLLYVNKDSSETASPVEAVEEIGSHQQPPTLDVKYTLKEDDLHLQLAVNHFSFSLENMGKENRPGEGHVHLYLDGKKVAKVFEPTYVLKDIAAGKHEVMVELAHNNHDSYGVSQRFHIEVKP</sequence>
<feature type="signal peptide" evidence="1">
    <location>
        <begin position="1"/>
        <end position="17"/>
    </location>
</feature>
<organism evidence="2 3">
    <name type="scientific">Brevibacillus panacihumi</name>
    <dbReference type="NCBI Taxonomy" id="497735"/>
    <lineage>
        <taxon>Bacteria</taxon>
        <taxon>Bacillati</taxon>
        <taxon>Bacillota</taxon>
        <taxon>Bacilli</taxon>
        <taxon>Bacillales</taxon>
        <taxon>Paenibacillaceae</taxon>
        <taxon>Brevibacillus</taxon>
    </lineage>
</organism>
<dbReference type="Proteomes" id="UP000281915">
    <property type="component" value="Unassembled WGS sequence"/>
</dbReference>
<keyword evidence="1" id="KW-0732">Signal</keyword>
<gene>
    <name evidence="2" type="ORF">EDM58_18915</name>
</gene>
<dbReference type="RefSeq" id="WP_122914704.1">
    <property type="nucleotide sequence ID" value="NZ_RHHT01000046.1"/>
</dbReference>
<feature type="chain" id="PRO_5018052295" description="YtkA-like domain-containing protein" evidence="1">
    <location>
        <begin position="18"/>
        <end position="143"/>
    </location>
</feature>
<evidence type="ECO:0000313" key="3">
    <source>
        <dbReference type="Proteomes" id="UP000281915"/>
    </source>
</evidence>
<accession>A0A3M8CGY8</accession>
<evidence type="ECO:0008006" key="4">
    <source>
        <dbReference type="Google" id="ProtNLM"/>
    </source>
</evidence>
<name>A0A3M8CGY8_9BACL</name>
<dbReference type="EMBL" id="RHHT01000046">
    <property type="protein sequence ID" value="RNB75036.1"/>
    <property type="molecule type" value="Genomic_DNA"/>
</dbReference>
<reference evidence="2 3" key="1">
    <citation type="submission" date="2018-10" db="EMBL/GenBank/DDBJ databases">
        <title>Phylogenomics of Brevibacillus.</title>
        <authorList>
            <person name="Dunlap C."/>
        </authorList>
    </citation>
    <scope>NUCLEOTIDE SEQUENCE [LARGE SCALE GENOMIC DNA]</scope>
    <source>
        <strain evidence="2 3">JCM 15085</strain>
    </source>
</reference>